<dbReference type="InterPro" id="IPR028082">
    <property type="entry name" value="Peripla_BP_I"/>
</dbReference>
<dbReference type="PANTHER" id="PTHR30146:SF148">
    <property type="entry name" value="HTH-TYPE TRANSCRIPTIONAL REPRESSOR PURR-RELATED"/>
    <property type="match status" value="1"/>
</dbReference>
<evidence type="ECO:0000313" key="7">
    <source>
        <dbReference type="Proteomes" id="UP000321490"/>
    </source>
</evidence>
<feature type="domain" description="HTH lacI-type" evidence="5">
    <location>
        <begin position="3"/>
        <end position="57"/>
    </location>
</feature>
<dbReference type="GO" id="GO:0000976">
    <property type="term" value="F:transcription cis-regulatory region binding"/>
    <property type="evidence" value="ECO:0007669"/>
    <property type="project" value="TreeGrafter"/>
</dbReference>
<reference evidence="6 7" key="1">
    <citation type="submission" date="2019-07" db="EMBL/GenBank/DDBJ databases">
        <title>R&amp;d 2014.</title>
        <authorList>
            <person name="Klenk H.-P."/>
        </authorList>
    </citation>
    <scope>NUCLEOTIDE SEQUENCE [LARGE SCALE GENOMIC DNA]</scope>
    <source>
        <strain evidence="6 7">DSM 45764</strain>
    </source>
</reference>
<gene>
    <name evidence="6" type="ORF">JD78_02074</name>
</gene>
<dbReference type="InterPro" id="IPR046335">
    <property type="entry name" value="LacI/GalR-like_sensor"/>
</dbReference>
<dbReference type="Pfam" id="PF13377">
    <property type="entry name" value="Peripla_BP_3"/>
    <property type="match status" value="1"/>
</dbReference>
<sequence length="337" mass="35216">MSATLSSVAAYAGVSTSTASRALSGHPAVLPSTRARVEAAAAALQYQPNRMASALRTRRSGLIGLVVNNLRNATFHTIAETLQNWGAGQGYQVLVCTTGGDPAREAAFLHTARTHHFDGLVVAGSGANTDLVNTLVTDGRAVVTMNREVPGSLAPSVMSDYRTSARLATEHLLALGHERIGVVEGRADVTSGRLSDAGFRDAMRAAGVPVSPQLVACGPFVVDFGQQAAAALLRLPEPPTALLVTNHEASLGVLQVIAATKVPVPERLSVVCTEDEPAWAWWTPQITTVDNRADLLAERAAAVLLAQLVGAESAYPVSREELVEPALVERASTAPPA</sequence>
<proteinExistence type="predicted"/>
<keyword evidence="2" id="KW-0805">Transcription regulation</keyword>
<dbReference type="Pfam" id="PF00356">
    <property type="entry name" value="LacI"/>
    <property type="match status" value="1"/>
</dbReference>
<dbReference type="RefSeq" id="WP_153361828.1">
    <property type="nucleotide sequence ID" value="NZ_ML762518.1"/>
</dbReference>
<evidence type="ECO:0000256" key="3">
    <source>
        <dbReference type="ARBA" id="ARBA00023125"/>
    </source>
</evidence>
<dbReference type="InterPro" id="IPR000843">
    <property type="entry name" value="HTH_LacI"/>
</dbReference>
<dbReference type="InterPro" id="IPR010982">
    <property type="entry name" value="Lambda_DNA-bd_dom_sf"/>
</dbReference>
<dbReference type="GO" id="GO:0003700">
    <property type="term" value="F:DNA-binding transcription factor activity"/>
    <property type="evidence" value="ECO:0007669"/>
    <property type="project" value="TreeGrafter"/>
</dbReference>
<dbReference type="SUPFAM" id="SSF53822">
    <property type="entry name" value="Periplasmic binding protein-like I"/>
    <property type="match status" value="1"/>
</dbReference>
<evidence type="ECO:0000256" key="4">
    <source>
        <dbReference type="ARBA" id="ARBA00023163"/>
    </source>
</evidence>
<comment type="caution">
    <text evidence="6">The sequence shown here is derived from an EMBL/GenBank/DDBJ whole genome shotgun (WGS) entry which is preliminary data.</text>
</comment>
<protein>
    <submittedName>
        <fullName evidence="6">Transcriptional regulator, LacI family</fullName>
    </submittedName>
</protein>
<dbReference type="Gene3D" id="3.40.50.2300">
    <property type="match status" value="2"/>
</dbReference>
<dbReference type="AlphaFoldDB" id="A0A562IRB6"/>
<dbReference type="OrthoDB" id="9785139at2"/>
<dbReference type="Proteomes" id="UP000321490">
    <property type="component" value="Unassembled WGS sequence"/>
</dbReference>
<keyword evidence="4" id="KW-0804">Transcription</keyword>
<dbReference type="SMART" id="SM00354">
    <property type="entry name" value="HTH_LACI"/>
    <property type="match status" value="1"/>
</dbReference>
<dbReference type="PANTHER" id="PTHR30146">
    <property type="entry name" value="LACI-RELATED TRANSCRIPTIONAL REPRESSOR"/>
    <property type="match status" value="1"/>
</dbReference>
<dbReference type="PROSITE" id="PS50932">
    <property type="entry name" value="HTH_LACI_2"/>
    <property type="match status" value="1"/>
</dbReference>
<dbReference type="Gene3D" id="1.10.260.40">
    <property type="entry name" value="lambda repressor-like DNA-binding domains"/>
    <property type="match status" value="1"/>
</dbReference>
<evidence type="ECO:0000256" key="2">
    <source>
        <dbReference type="ARBA" id="ARBA00023015"/>
    </source>
</evidence>
<keyword evidence="3" id="KW-0238">DNA-binding</keyword>
<keyword evidence="1" id="KW-0678">Repressor</keyword>
<organism evidence="6 7">
    <name type="scientific">Modestobacter roseus</name>
    <dbReference type="NCBI Taxonomy" id="1181884"/>
    <lineage>
        <taxon>Bacteria</taxon>
        <taxon>Bacillati</taxon>
        <taxon>Actinomycetota</taxon>
        <taxon>Actinomycetes</taxon>
        <taxon>Geodermatophilales</taxon>
        <taxon>Geodermatophilaceae</taxon>
        <taxon>Modestobacter</taxon>
    </lineage>
</organism>
<accession>A0A562IRB6</accession>
<evidence type="ECO:0000259" key="5">
    <source>
        <dbReference type="PROSITE" id="PS50932"/>
    </source>
</evidence>
<dbReference type="CDD" id="cd06267">
    <property type="entry name" value="PBP1_LacI_sugar_binding-like"/>
    <property type="match status" value="1"/>
</dbReference>
<dbReference type="EMBL" id="VLKF01000001">
    <property type="protein sequence ID" value="TWH73551.1"/>
    <property type="molecule type" value="Genomic_DNA"/>
</dbReference>
<evidence type="ECO:0000256" key="1">
    <source>
        <dbReference type="ARBA" id="ARBA00022491"/>
    </source>
</evidence>
<dbReference type="CDD" id="cd01392">
    <property type="entry name" value="HTH_LacI"/>
    <property type="match status" value="1"/>
</dbReference>
<dbReference type="SUPFAM" id="SSF47413">
    <property type="entry name" value="lambda repressor-like DNA-binding domains"/>
    <property type="match status" value="1"/>
</dbReference>
<keyword evidence="7" id="KW-1185">Reference proteome</keyword>
<name>A0A562IRB6_9ACTN</name>
<evidence type="ECO:0000313" key="6">
    <source>
        <dbReference type="EMBL" id="TWH73551.1"/>
    </source>
</evidence>